<keyword evidence="1" id="KW-1133">Transmembrane helix</keyword>
<name>A0A816FEM5_ADIRI</name>
<dbReference type="InterPro" id="IPR018289">
    <property type="entry name" value="MULE_transposase_dom"/>
</dbReference>
<keyword evidence="1" id="KW-0812">Transmembrane</keyword>
<keyword evidence="4" id="KW-1185">Reference proteome</keyword>
<accession>A0A816FEM5</accession>
<comment type="caution">
    <text evidence="3">The sequence shown here is derived from an EMBL/GenBank/DDBJ whole genome shotgun (WGS) entry which is preliminary data.</text>
</comment>
<evidence type="ECO:0000313" key="4">
    <source>
        <dbReference type="Proteomes" id="UP000663828"/>
    </source>
</evidence>
<feature type="domain" description="MULE transposase" evidence="2">
    <location>
        <begin position="65"/>
        <end position="131"/>
    </location>
</feature>
<gene>
    <name evidence="3" type="ORF">XAT740_LOCUS56772</name>
</gene>
<sequence>MAPNSTKARNFLLFLNFVIRAIANLYSHLYNAFAVFTIHCIHHGHGKFHCLNYLYYVFFLIHVAIPSVICLLPERSANIYKHLFELLQNEAKDLRLKFQQNVIMTDFEPGLIKAIKDQFPSTTHTGCFLHHTQAVFKKANSLGLSGDYKRDADVRSCVRKLMSLPLLPVYKIKSAFQYLANDHRDCLDPLFPRL</sequence>
<evidence type="ECO:0000313" key="3">
    <source>
        <dbReference type="EMBL" id="CAF1660541.1"/>
    </source>
</evidence>
<dbReference type="Proteomes" id="UP000663828">
    <property type="component" value="Unassembled WGS sequence"/>
</dbReference>
<feature type="transmembrane region" description="Helical" evidence="1">
    <location>
        <begin position="53"/>
        <end position="72"/>
    </location>
</feature>
<protein>
    <recommendedName>
        <fullName evidence="2">MULE transposase domain-containing protein</fullName>
    </recommendedName>
</protein>
<dbReference type="AlphaFoldDB" id="A0A816FEM5"/>
<reference evidence="3" key="1">
    <citation type="submission" date="2021-02" db="EMBL/GenBank/DDBJ databases">
        <authorList>
            <person name="Nowell W R."/>
        </authorList>
    </citation>
    <scope>NUCLEOTIDE SEQUENCE</scope>
</reference>
<dbReference type="Pfam" id="PF10551">
    <property type="entry name" value="MULE"/>
    <property type="match status" value="1"/>
</dbReference>
<proteinExistence type="predicted"/>
<dbReference type="EMBL" id="CAJNOR010011334">
    <property type="protein sequence ID" value="CAF1660541.1"/>
    <property type="molecule type" value="Genomic_DNA"/>
</dbReference>
<organism evidence="3 4">
    <name type="scientific">Adineta ricciae</name>
    <name type="common">Rotifer</name>
    <dbReference type="NCBI Taxonomy" id="249248"/>
    <lineage>
        <taxon>Eukaryota</taxon>
        <taxon>Metazoa</taxon>
        <taxon>Spiralia</taxon>
        <taxon>Gnathifera</taxon>
        <taxon>Rotifera</taxon>
        <taxon>Eurotatoria</taxon>
        <taxon>Bdelloidea</taxon>
        <taxon>Adinetida</taxon>
        <taxon>Adinetidae</taxon>
        <taxon>Adineta</taxon>
    </lineage>
</organism>
<evidence type="ECO:0000259" key="2">
    <source>
        <dbReference type="Pfam" id="PF10551"/>
    </source>
</evidence>
<feature type="transmembrane region" description="Helical" evidence="1">
    <location>
        <begin position="12"/>
        <end position="33"/>
    </location>
</feature>
<evidence type="ECO:0000256" key="1">
    <source>
        <dbReference type="SAM" id="Phobius"/>
    </source>
</evidence>
<keyword evidence="1" id="KW-0472">Membrane</keyword>